<dbReference type="InterPro" id="IPR044574">
    <property type="entry name" value="ARIP4-like"/>
</dbReference>
<sequence length="746" mass="85938">MIKLDVNTEESASNEDHTDTTVQKFSCVLEHGAGDDKAPVEVDRALVQSMKPHQIEGVKFAYNTIIGSVAHVRRGGIGSGAILAHCMGLGKTFTSICFLHTILTNEILSSHIRKVIVLCPCNVELNWAKEIREWIDGNDRVEGEIETHEFRHAKTTGDRMEMLRSWHEKGGVLIMSYSMFRIMTQMQSKLKVLRQRILLNPGADLVICDEGHIIKNSRTQLSKLLNSIKTRRRLILTGTPLQNNMIEYYCMMNFVRPDSLGTRAEFNERFVKPITLGQEADADKSVVRKMKARVHVLNKALSETVHRCDYSHLAPHLPNKIEYVISIHLSKLQTKLYRRYLQGIGSRRVTIRGDSQGSFLQDYHVLKMVWSHPYLLLESEKRRKKAIEADRGPDDASGTDSESEIDATEDSRSEDYRRVVRAYERRSKRKRNRIAESSEYRSEDDSSWWRPHVVGKVENLLKLDLSSKFQVAMNILRGCQLVRDKVILFSTSLLSLDVFERYLELERYSRMGGAPKHAVSRRWERDVDYFRIDGNTSVAARERYIDQLNDSDNERARLLLVSTKAGGIGTNMTGANRIIVVDVSWNPSDDIQAIFRTYRFGQKKPVYVYRLIAHATMEEKIYHRQVDKLALASSVVDKKHLERHFKKSDLKAMYEFKPEKKDKRTLALPKDRVLAETLMNCRGAIQAYHEHDSFLRKDVEVELTDAERKQAWLEYERERQSETFLTNPNVRSTIGSDCQTFRVAVA</sequence>
<dbReference type="SMART" id="SM00487">
    <property type="entry name" value="DEXDc"/>
    <property type="match status" value="1"/>
</dbReference>
<comment type="subcellular location">
    <subcellularLocation>
        <location evidence="1">Nucleus</location>
    </subcellularLocation>
</comment>
<evidence type="ECO:0000256" key="4">
    <source>
        <dbReference type="ARBA" id="ARBA00022801"/>
    </source>
</evidence>
<evidence type="ECO:0000256" key="5">
    <source>
        <dbReference type="ARBA" id="ARBA00022806"/>
    </source>
</evidence>
<dbReference type="InterPro" id="IPR027417">
    <property type="entry name" value="P-loop_NTPase"/>
</dbReference>
<proteinExistence type="inferred from homology"/>
<dbReference type="InterPro" id="IPR049730">
    <property type="entry name" value="SNF2/RAD54-like_C"/>
</dbReference>
<dbReference type="GO" id="GO:0003677">
    <property type="term" value="F:DNA binding"/>
    <property type="evidence" value="ECO:0007669"/>
    <property type="project" value="UniProtKB-KW"/>
</dbReference>
<evidence type="ECO:0000259" key="11">
    <source>
        <dbReference type="PROSITE" id="PS51194"/>
    </source>
</evidence>
<dbReference type="SUPFAM" id="SSF52540">
    <property type="entry name" value="P-loop containing nucleoside triphosphate hydrolases"/>
    <property type="match status" value="2"/>
</dbReference>
<dbReference type="InterPro" id="IPR000330">
    <property type="entry name" value="SNF2_N"/>
</dbReference>
<evidence type="ECO:0000256" key="1">
    <source>
        <dbReference type="ARBA" id="ARBA00004123"/>
    </source>
</evidence>
<dbReference type="GO" id="GO:0016887">
    <property type="term" value="F:ATP hydrolysis activity"/>
    <property type="evidence" value="ECO:0007669"/>
    <property type="project" value="InterPro"/>
</dbReference>
<feature type="domain" description="Helicase C-terminal" evidence="11">
    <location>
        <begin position="474"/>
        <end position="642"/>
    </location>
</feature>
<feature type="domain" description="Helicase ATP-binding" evidence="10">
    <location>
        <begin position="72"/>
        <end position="258"/>
    </location>
</feature>
<feature type="region of interest" description="Disordered" evidence="9">
    <location>
        <begin position="386"/>
        <end position="411"/>
    </location>
</feature>
<dbReference type="PANTHER" id="PTHR45797">
    <property type="entry name" value="RAD54-LIKE"/>
    <property type="match status" value="1"/>
</dbReference>
<dbReference type="PROSITE" id="PS51194">
    <property type="entry name" value="HELICASE_CTER"/>
    <property type="match status" value="1"/>
</dbReference>
<reference evidence="13" key="1">
    <citation type="submission" date="2025-08" db="UniProtKB">
        <authorList>
            <consortium name="RefSeq"/>
        </authorList>
    </citation>
    <scope>IDENTIFICATION</scope>
</reference>
<evidence type="ECO:0000313" key="13">
    <source>
        <dbReference type="RefSeq" id="XP_028967330.1"/>
    </source>
</evidence>
<dbReference type="PROSITE" id="PS51192">
    <property type="entry name" value="HELICASE_ATP_BIND_1"/>
    <property type="match status" value="1"/>
</dbReference>
<dbReference type="PANTHER" id="PTHR45797:SF3">
    <property type="entry name" value="TRANSCRIPTIONAL REGULATOR ATRX HOMOLOG"/>
    <property type="match status" value="1"/>
</dbReference>
<dbReference type="InterPro" id="IPR001650">
    <property type="entry name" value="Helicase_C-like"/>
</dbReference>
<dbReference type="InterPro" id="IPR014001">
    <property type="entry name" value="Helicase_ATP-bd"/>
</dbReference>
<keyword evidence="12" id="KW-1185">Reference proteome</keyword>
<dbReference type="KEGG" id="goe:100907801"/>
<dbReference type="GO" id="GO:0004386">
    <property type="term" value="F:helicase activity"/>
    <property type="evidence" value="ECO:0007669"/>
    <property type="project" value="UniProtKB-KW"/>
</dbReference>
<evidence type="ECO:0000256" key="8">
    <source>
        <dbReference type="ARBA" id="ARBA00023242"/>
    </source>
</evidence>
<name>A0AAJ7SFW9_9ACAR</name>
<dbReference type="GeneID" id="100907801"/>
<dbReference type="GO" id="GO:0005524">
    <property type="term" value="F:ATP binding"/>
    <property type="evidence" value="ECO:0007669"/>
    <property type="project" value="UniProtKB-KW"/>
</dbReference>
<dbReference type="CDD" id="cd18793">
    <property type="entry name" value="SF2_C_SNF"/>
    <property type="match status" value="1"/>
</dbReference>
<evidence type="ECO:0000256" key="7">
    <source>
        <dbReference type="ARBA" id="ARBA00023125"/>
    </source>
</evidence>
<organism evidence="12 13">
    <name type="scientific">Galendromus occidentalis</name>
    <name type="common">western predatory mite</name>
    <dbReference type="NCBI Taxonomy" id="34638"/>
    <lineage>
        <taxon>Eukaryota</taxon>
        <taxon>Metazoa</taxon>
        <taxon>Ecdysozoa</taxon>
        <taxon>Arthropoda</taxon>
        <taxon>Chelicerata</taxon>
        <taxon>Arachnida</taxon>
        <taxon>Acari</taxon>
        <taxon>Parasitiformes</taxon>
        <taxon>Mesostigmata</taxon>
        <taxon>Gamasina</taxon>
        <taxon>Phytoseioidea</taxon>
        <taxon>Phytoseiidae</taxon>
        <taxon>Typhlodrominae</taxon>
        <taxon>Galendromus</taxon>
    </lineage>
</organism>
<dbReference type="Proteomes" id="UP000694867">
    <property type="component" value="Unplaced"/>
</dbReference>
<dbReference type="GO" id="GO:0005634">
    <property type="term" value="C:nucleus"/>
    <property type="evidence" value="ECO:0007669"/>
    <property type="project" value="UniProtKB-SubCell"/>
</dbReference>
<dbReference type="Gene3D" id="3.40.50.10810">
    <property type="entry name" value="Tandem AAA-ATPase domain"/>
    <property type="match status" value="1"/>
</dbReference>
<dbReference type="Pfam" id="PF00176">
    <property type="entry name" value="SNF2-rel_dom"/>
    <property type="match status" value="1"/>
</dbReference>
<keyword evidence="5" id="KW-0347">Helicase</keyword>
<dbReference type="Pfam" id="PF00271">
    <property type="entry name" value="Helicase_C"/>
    <property type="match status" value="1"/>
</dbReference>
<keyword evidence="4" id="KW-0378">Hydrolase</keyword>
<keyword evidence="8" id="KW-0539">Nucleus</keyword>
<evidence type="ECO:0000259" key="10">
    <source>
        <dbReference type="PROSITE" id="PS51192"/>
    </source>
</evidence>
<dbReference type="SMART" id="SM00490">
    <property type="entry name" value="HELICc"/>
    <property type="match status" value="1"/>
</dbReference>
<dbReference type="InterPro" id="IPR038718">
    <property type="entry name" value="SNF2-like_sf"/>
</dbReference>
<evidence type="ECO:0000256" key="9">
    <source>
        <dbReference type="SAM" id="MobiDB-lite"/>
    </source>
</evidence>
<accession>A0AAJ7SFW9</accession>
<evidence type="ECO:0000313" key="12">
    <source>
        <dbReference type="Proteomes" id="UP000694867"/>
    </source>
</evidence>
<evidence type="ECO:0000256" key="3">
    <source>
        <dbReference type="ARBA" id="ARBA00022741"/>
    </source>
</evidence>
<dbReference type="CDD" id="cd18007">
    <property type="entry name" value="DEXHc_ATRX-like"/>
    <property type="match status" value="1"/>
</dbReference>
<keyword evidence="6" id="KW-0067">ATP-binding</keyword>
<comment type="similarity">
    <text evidence="2">Belongs to the SNF2/RAD54 helicase family.</text>
</comment>
<protein>
    <submittedName>
        <fullName evidence="13">Transcriptional regulator ATRX homolog</fullName>
    </submittedName>
</protein>
<dbReference type="AlphaFoldDB" id="A0AAJ7SFW9"/>
<evidence type="ECO:0000256" key="2">
    <source>
        <dbReference type="ARBA" id="ARBA00007025"/>
    </source>
</evidence>
<dbReference type="Gene3D" id="3.40.50.300">
    <property type="entry name" value="P-loop containing nucleotide triphosphate hydrolases"/>
    <property type="match status" value="1"/>
</dbReference>
<keyword evidence="3" id="KW-0547">Nucleotide-binding</keyword>
<gene>
    <name evidence="13" type="primary">LOC100907801</name>
</gene>
<dbReference type="RefSeq" id="XP_028967330.1">
    <property type="nucleotide sequence ID" value="XM_029111497.1"/>
</dbReference>
<evidence type="ECO:0000256" key="6">
    <source>
        <dbReference type="ARBA" id="ARBA00022840"/>
    </source>
</evidence>
<keyword evidence="7" id="KW-0238">DNA-binding</keyword>